<reference evidence="1" key="1">
    <citation type="submission" date="2021-02" db="EMBL/GenBank/DDBJ databases">
        <authorList>
            <person name="Nowell W R."/>
        </authorList>
    </citation>
    <scope>NUCLEOTIDE SEQUENCE</scope>
</reference>
<organism evidence="1 2">
    <name type="scientific">Rotaria magnacalcarata</name>
    <dbReference type="NCBI Taxonomy" id="392030"/>
    <lineage>
        <taxon>Eukaryota</taxon>
        <taxon>Metazoa</taxon>
        <taxon>Spiralia</taxon>
        <taxon>Gnathifera</taxon>
        <taxon>Rotifera</taxon>
        <taxon>Eurotatoria</taxon>
        <taxon>Bdelloidea</taxon>
        <taxon>Philodinida</taxon>
        <taxon>Philodinidae</taxon>
        <taxon>Rotaria</taxon>
    </lineage>
</organism>
<protein>
    <submittedName>
        <fullName evidence="1">Uncharacterized protein</fullName>
    </submittedName>
</protein>
<dbReference type="Proteomes" id="UP000676336">
    <property type="component" value="Unassembled WGS sequence"/>
</dbReference>
<gene>
    <name evidence="1" type="ORF">SMN809_LOCUS81706</name>
</gene>
<dbReference type="AlphaFoldDB" id="A0A8S3JNX9"/>
<name>A0A8S3JNX9_9BILA</name>
<evidence type="ECO:0000313" key="1">
    <source>
        <dbReference type="EMBL" id="CAF5220048.1"/>
    </source>
</evidence>
<proteinExistence type="predicted"/>
<feature type="non-terminal residue" evidence="1">
    <location>
        <position position="1"/>
    </location>
</feature>
<comment type="caution">
    <text evidence="1">The sequence shown here is derived from an EMBL/GenBank/DDBJ whole genome shotgun (WGS) entry which is preliminary data.</text>
</comment>
<evidence type="ECO:0000313" key="2">
    <source>
        <dbReference type="Proteomes" id="UP000676336"/>
    </source>
</evidence>
<sequence length="83" mass="9483">FDTLARVDAFCAKSFGEGWRTAEVHDGKFIYGMNTAAYAGDSWTSATSQIRSGGWRFYSYGNIRNDTRFWAHINDQPSTCWRT</sequence>
<accession>A0A8S3JNX9</accession>
<dbReference type="EMBL" id="CAJOBI010349206">
    <property type="protein sequence ID" value="CAF5220048.1"/>
    <property type="molecule type" value="Genomic_DNA"/>
</dbReference>